<dbReference type="InterPro" id="IPR009732">
    <property type="entry name" value="DUF1304"/>
</dbReference>
<evidence type="ECO:0000313" key="2">
    <source>
        <dbReference type="EMBL" id="EFG26412.1"/>
    </source>
</evidence>
<keyword evidence="3" id="KW-1185">Reference proteome</keyword>
<dbReference type="PANTHER" id="PTHR38446">
    <property type="entry name" value="BLL0914 PROTEIN"/>
    <property type="match status" value="1"/>
</dbReference>
<gene>
    <name evidence="2" type="ORF">HMPREF9020_00031</name>
</gene>
<dbReference type="AlphaFoldDB" id="W5IHA8"/>
<keyword evidence="1" id="KW-1133">Transmembrane helix</keyword>
<dbReference type="Proteomes" id="UP000005777">
    <property type="component" value="Unassembled WGS sequence"/>
</dbReference>
<dbReference type="Pfam" id="PF06993">
    <property type="entry name" value="DUF1304"/>
    <property type="match status" value="1"/>
</dbReference>
<evidence type="ECO:0000256" key="1">
    <source>
        <dbReference type="SAM" id="Phobius"/>
    </source>
</evidence>
<dbReference type="HOGENOM" id="CLU_129819_2_1_11"/>
<organism evidence="2 3">
    <name type="scientific">Scardovia inopinata F0304</name>
    <dbReference type="NCBI Taxonomy" id="641146"/>
    <lineage>
        <taxon>Bacteria</taxon>
        <taxon>Bacillati</taxon>
        <taxon>Actinomycetota</taxon>
        <taxon>Actinomycetes</taxon>
        <taxon>Bifidobacteriales</taxon>
        <taxon>Bifidobacteriaceae</taxon>
        <taxon>Scardovia</taxon>
    </lineage>
</organism>
<comment type="caution">
    <text evidence="2">The sequence shown here is derived from an EMBL/GenBank/DDBJ whole genome shotgun (WGS) entry which is preliminary data.</text>
</comment>
<keyword evidence="1" id="KW-0472">Membrane</keyword>
<keyword evidence="1" id="KW-0812">Transmembrane</keyword>
<feature type="transmembrane region" description="Helical" evidence="1">
    <location>
        <begin position="7"/>
        <end position="26"/>
    </location>
</feature>
<sequence>MALVTKIFCILVALEFIFIFYLETLATTSKKTAETFGVSVQSLKSHDMNVSMKNQGVYNLGIAVLLLLAVFLLGSKTAVIGLLVYIIAVAAYGSFTVDRMIILRQGGLAIIALLTCLL</sequence>
<dbReference type="EMBL" id="ADCX01000001">
    <property type="protein sequence ID" value="EFG26412.1"/>
    <property type="molecule type" value="Genomic_DNA"/>
</dbReference>
<feature type="transmembrane region" description="Helical" evidence="1">
    <location>
        <begin position="78"/>
        <end position="95"/>
    </location>
</feature>
<reference evidence="2 3" key="1">
    <citation type="submission" date="2012-01" db="EMBL/GenBank/DDBJ databases">
        <title>The Genome Sequence of Scardovia inopinata F0304.</title>
        <authorList>
            <consortium name="The Broad Institute Genome Sequencing Platform"/>
            <person name="Earl A."/>
            <person name="Ward D."/>
            <person name="Feldgarden M."/>
            <person name="Gevers D."/>
            <person name="Izard J."/>
            <person name="Baranova O.V."/>
            <person name="Blanton J.M."/>
            <person name="Tanner A.C."/>
            <person name="Dewhirst F.E."/>
            <person name="Young S.K."/>
            <person name="Zeng Q."/>
            <person name="Gargeya S."/>
            <person name="Fitzgerald M."/>
            <person name="Haas B."/>
            <person name="Abouelleil A."/>
            <person name="Alvarado L."/>
            <person name="Arachchi H.M."/>
            <person name="Berlin A."/>
            <person name="Chapman S.B."/>
            <person name="Gearin G."/>
            <person name="Goldberg J."/>
            <person name="Griggs A."/>
            <person name="Gujja S."/>
            <person name="Hansen M."/>
            <person name="Heiman D."/>
            <person name="Howarth C."/>
            <person name="Larimer J."/>
            <person name="Lui A."/>
            <person name="MacDonald P.J."/>
            <person name="McCowen C."/>
            <person name="Montmayeur A."/>
            <person name="Murphy C."/>
            <person name="Neiman D."/>
            <person name="Pearson M."/>
            <person name="Priest M."/>
            <person name="Roberts A."/>
            <person name="Saif S."/>
            <person name="Shea T."/>
            <person name="Sisk P."/>
            <person name="Stolte C."/>
            <person name="Sykes S."/>
            <person name="Wortman J."/>
            <person name="Nusbaum C."/>
            <person name="Birren B."/>
        </authorList>
    </citation>
    <scope>NUCLEOTIDE SEQUENCE [LARGE SCALE GENOMIC DNA]</scope>
    <source>
        <strain evidence="2 3">F0304</strain>
    </source>
</reference>
<name>W5IHA8_SCAIO</name>
<protein>
    <recommendedName>
        <fullName evidence="4">DUF1304 domain-containing protein</fullName>
    </recommendedName>
</protein>
<evidence type="ECO:0000313" key="3">
    <source>
        <dbReference type="Proteomes" id="UP000005777"/>
    </source>
</evidence>
<dbReference type="eggNOG" id="COG3759">
    <property type="taxonomic scope" value="Bacteria"/>
</dbReference>
<proteinExistence type="predicted"/>
<accession>W5IHA8</accession>
<dbReference type="RefSeq" id="WP_006292362.1">
    <property type="nucleotide sequence ID" value="NZ_GG770225.1"/>
</dbReference>
<evidence type="ECO:0008006" key="4">
    <source>
        <dbReference type="Google" id="ProtNLM"/>
    </source>
</evidence>
<feature type="transmembrane region" description="Helical" evidence="1">
    <location>
        <begin position="56"/>
        <end position="73"/>
    </location>
</feature>
<dbReference type="PANTHER" id="PTHR38446:SF1">
    <property type="entry name" value="BLL0914 PROTEIN"/>
    <property type="match status" value="1"/>
</dbReference>